<protein>
    <submittedName>
        <fullName evidence="2">Uncharacterized protein</fullName>
    </submittedName>
</protein>
<sequence length="113" mass="12369">MKFRCDGRTVRNLTDNVWWRRTWVPSLGPSSVADLKTRLTELSLCGDLHTAGGSVRSGGRSGASSLSGGGSAGVALKPETRISGGERPRKREYKMARNILTINRVYSRLHLRG</sequence>
<organism evidence="2 3">
    <name type="scientific">Zophobas morio</name>
    <dbReference type="NCBI Taxonomy" id="2755281"/>
    <lineage>
        <taxon>Eukaryota</taxon>
        <taxon>Metazoa</taxon>
        <taxon>Ecdysozoa</taxon>
        <taxon>Arthropoda</taxon>
        <taxon>Hexapoda</taxon>
        <taxon>Insecta</taxon>
        <taxon>Pterygota</taxon>
        <taxon>Neoptera</taxon>
        <taxon>Endopterygota</taxon>
        <taxon>Coleoptera</taxon>
        <taxon>Polyphaga</taxon>
        <taxon>Cucujiformia</taxon>
        <taxon>Tenebrionidae</taxon>
        <taxon>Zophobas</taxon>
    </lineage>
</organism>
<evidence type="ECO:0000313" key="3">
    <source>
        <dbReference type="Proteomes" id="UP001168821"/>
    </source>
</evidence>
<proteinExistence type="predicted"/>
<evidence type="ECO:0000256" key="1">
    <source>
        <dbReference type="SAM" id="MobiDB-lite"/>
    </source>
</evidence>
<accession>A0AA38MJQ1</accession>
<reference evidence="2" key="1">
    <citation type="journal article" date="2023" name="G3 (Bethesda)">
        <title>Whole genome assemblies of Zophobas morio and Tenebrio molitor.</title>
        <authorList>
            <person name="Kaur S."/>
            <person name="Stinson S.A."/>
            <person name="diCenzo G.C."/>
        </authorList>
    </citation>
    <scope>NUCLEOTIDE SEQUENCE</scope>
    <source>
        <strain evidence="2">QUZm001</strain>
    </source>
</reference>
<keyword evidence="3" id="KW-1185">Reference proteome</keyword>
<evidence type="ECO:0000313" key="2">
    <source>
        <dbReference type="EMBL" id="KAJ3658731.1"/>
    </source>
</evidence>
<gene>
    <name evidence="2" type="ORF">Zmor_010455</name>
</gene>
<dbReference type="Proteomes" id="UP001168821">
    <property type="component" value="Unassembled WGS sequence"/>
</dbReference>
<feature type="compositionally biased region" description="Gly residues" evidence="1">
    <location>
        <begin position="55"/>
        <end position="72"/>
    </location>
</feature>
<dbReference type="EMBL" id="JALNTZ010000003">
    <property type="protein sequence ID" value="KAJ3658731.1"/>
    <property type="molecule type" value="Genomic_DNA"/>
</dbReference>
<comment type="caution">
    <text evidence="2">The sequence shown here is derived from an EMBL/GenBank/DDBJ whole genome shotgun (WGS) entry which is preliminary data.</text>
</comment>
<dbReference type="AlphaFoldDB" id="A0AA38MJQ1"/>
<name>A0AA38MJQ1_9CUCU</name>
<feature type="region of interest" description="Disordered" evidence="1">
    <location>
        <begin position="51"/>
        <end position="90"/>
    </location>
</feature>
<feature type="compositionally biased region" description="Basic and acidic residues" evidence="1">
    <location>
        <begin position="78"/>
        <end position="90"/>
    </location>
</feature>